<evidence type="ECO:0000313" key="2">
    <source>
        <dbReference type="EMBL" id="CAL4140063.1"/>
    </source>
</evidence>
<comment type="caution">
    <text evidence="2">The sequence shown here is derived from an EMBL/GenBank/DDBJ whole genome shotgun (WGS) entry which is preliminary data.</text>
</comment>
<organism evidence="2 3">
    <name type="scientific">Meganyctiphanes norvegica</name>
    <name type="common">Northern krill</name>
    <name type="synonym">Thysanopoda norvegica</name>
    <dbReference type="NCBI Taxonomy" id="48144"/>
    <lineage>
        <taxon>Eukaryota</taxon>
        <taxon>Metazoa</taxon>
        <taxon>Ecdysozoa</taxon>
        <taxon>Arthropoda</taxon>
        <taxon>Crustacea</taxon>
        <taxon>Multicrustacea</taxon>
        <taxon>Malacostraca</taxon>
        <taxon>Eumalacostraca</taxon>
        <taxon>Eucarida</taxon>
        <taxon>Euphausiacea</taxon>
        <taxon>Euphausiidae</taxon>
        <taxon>Meganyctiphanes</taxon>
    </lineage>
</organism>
<feature type="chain" id="PRO_5043584635" evidence="1">
    <location>
        <begin position="23"/>
        <end position="236"/>
    </location>
</feature>
<protein>
    <submittedName>
        <fullName evidence="2">Uncharacterized protein</fullName>
    </submittedName>
</protein>
<reference evidence="2 3" key="1">
    <citation type="submission" date="2024-05" db="EMBL/GenBank/DDBJ databases">
        <authorList>
            <person name="Wallberg A."/>
        </authorList>
    </citation>
    <scope>NUCLEOTIDE SEQUENCE [LARGE SCALE GENOMIC DNA]</scope>
</reference>
<dbReference type="EMBL" id="CAXKWB010031706">
    <property type="protein sequence ID" value="CAL4140063.1"/>
    <property type="molecule type" value="Genomic_DNA"/>
</dbReference>
<evidence type="ECO:0000313" key="3">
    <source>
        <dbReference type="Proteomes" id="UP001497623"/>
    </source>
</evidence>
<name>A0AAV2RS38_MEGNR</name>
<keyword evidence="1" id="KW-0732">Signal</keyword>
<dbReference type="AlphaFoldDB" id="A0AAV2RS38"/>
<evidence type="ECO:0000256" key="1">
    <source>
        <dbReference type="SAM" id="SignalP"/>
    </source>
</evidence>
<accession>A0AAV2RS38</accession>
<keyword evidence="3" id="KW-1185">Reference proteome</keyword>
<sequence length="236" mass="26368">MTGHCFILVMILMIAALQIVTSDNSDRYLASLKSQTIEVLRSNGLKQSLLSELEDTRPWNIRTWSKYTKNTEFDRTLAAIQRASSQRMYIKKNPGTILSLKNCFVDNAGTGWYRNGDIQLGQTSTNVAWILFTVANQQISAECDYYWLGSGTVKATVKSIEIEISAQITLSSGESPKLTGVAVKNFSGVEADFDYWFLNWSSGLITSRVNNYVNKLTSSVPKQVNKGLSKIRLTNL</sequence>
<feature type="signal peptide" evidence="1">
    <location>
        <begin position="1"/>
        <end position="22"/>
    </location>
</feature>
<gene>
    <name evidence="2" type="ORF">MNOR_LOCUS28562</name>
</gene>
<dbReference type="Proteomes" id="UP001497623">
    <property type="component" value="Unassembled WGS sequence"/>
</dbReference>
<proteinExistence type="predicted"/>